<comment type="caution">
    <text evidence="2">The sequence shown here is derived from an EMBL/GenBank/DDBJ whole genome shotgun (WGS) entry which is preliminary data.</text>
</comment>
<reference evidence="2 3" key="1">
    <citation type="submission" date="2024-07" db="EMBL/GenBank/DDBJ databases">
        <authorList>
            <person name="Dulla G.F.J."/>
            <person name="Delorm J.G."/>
        </authorList>
    </citation>
    <scope>NUCLEOTIDE SEQUENCE [LARGE SCALE GENOMIC DNA]</scope>
    <source>
        <strain evidence="2 3">JGD 233</strain>
    </source>
</reference>
<protein>
    <submittedName>
        <fullName evidence="2">Uncharacterized protein</fullName>
    </submittedName>
</protein>
<feature type="transmembrane region" description="Helical" evidence="1">
    <location>
        <begin position="44"/>
        <end position="62"/>
    </location>
</feature>
<evidence type="ECO:0000313" key="3">
    <source>
        <dbReference type="Proteomes" id="UP001554567"/>
    </source>
</evidence>
<keyword evidence="3" id="KW-1185">Reference proteome</keyword>
<proteinExistence type="predicted"/>
<gene>
    <name evidence="2" type="ORF">ABW286_16770</name>
</gene>
<keyword evidence="1" id="KW-0472">Membrane</keyword>
<feature type="transmembrane region" description="Helical" evidence="1">
    <location>
        <begin position="82"/>
        <end position="100"/>
    </location>
</feature>
<sequence length="126" mass="14577">MYSEVTITDSSWLVTLGYFIISTLWLIPLYLLTSEKYLRFHGKNSVKTLLVYIPAFFQYRLTANGVDDLYHFFNYTAWHSDGPVRLSGIVFALIYLLFMADWKAITAKKTETKENSENPSDTTTPE</sequence>
<evidence type="ECO:0000313" key="2">
    <source>
        <dbReference type="EMBL" id="MEW5290809.1"/>
    </source>
</evidence>
<evidence type="ECO:0000256" key="1">
    <source>
        <dbReference type="SAM" id="Phobius"/>
    </source>
</evidence>
<dbReference type="Proteomes" id="UP001554567">
    <property type="component" value="Unassembled WGS sequence"/>
</dbReference>
<organism evidence="2 3">
    <name type="scientific">Erwinia papayae</name>
    <dbReference type="NCBI Taxonomy" id="206499"/>
    <lineage>
        <taxon>Bacteria</taxon>
        <taxon>Pseudomonadati</taxon>
        <taxon>Pseudomonadota</taxon>
        <taxon>Gammaproteobacteria</taxon>
        <taxon>Enterobacterales</taxon>
        <taxon>Erwiniaceae</taxon>
        <taxon>Erwinia</taxon>
    </lineage>
</organism>
<keyword evidence="1" id="KW-0812">Transmembrane</keyword>
<keyword evidence="1" id="KW-1133">Transmembrane helix</keyword>
<accession>A0ABV3N4Q5</accession>
<name>A0ABV3N4Q5_9GAMM</name>
<dbReference type="RefSeq" id="WP_367168161.1">
    <property type="nucleotide sequence ID" value="NZ_JBFKZN010000008.1"/>
</dbReference>
<dbReference type="EMBL" id="JBFKZN010000008">
    <property type="protein sequence ID" value="MEW5290809.1"/>
    <property type="molecule type" value="Genomic_DNA"/>
</dbReference>
<feature type="transmembrane region" description="Helical" evidence="1">
    <location>
        <begin position="12"/>
        <end position="32"/>
    </location>
</feature>